<reference evidence="3" key="2">
    <citation type="submission" date="2021-09" db="EMBL/GenBank/DDBJ databases">
        <authorList>
            <person name="Gilroy R."/>
        </authorList>
    </citation>
    <scope>NUCLEOTIDE SEQUENCE</scope>
    <source>
        <strain evidence="3">6019</strain>
    </source>
</reference>
<evidence type="ECO:0000259" key="2">
    <source>
        <dbReference type="Pfam" id="PF13518"/>
    </source>
</evidence>
<dbReference type="Gene3D" id="1.10.10.60">
    <property type="entry name" value="Homeodomain-like"/>
    <property type="match status" value="1"/>
</dbReference>
<dbReference type="InterPro" id="IPR052057">
    <property type="entry name" value="IS150/IS1296_orfA-like"/>
</dbReference>
<evidence type="ECO:0000313" key="4">
    <source>
        <dbReference type="Proteomes" id="UP000763505"/>
    </source>
</evidence>
<dbReference type="AlphaFoldDB" id="A0A921DY71"/>
<dbReference type="RefSeq" id="WP_091473754.1">
    <property type="nucleotide sequence ID" value="NZ_FOIT01000001.1"/>
</dbReference>
<reference evidence="3" key="1">
    <citation type="journal article" date="2021" name="PeerJ">
        <title>Extensive microbial diversity within the chicken gut microbiome revealed by metagenomics and culture.</title>
        <authorList>
            <person name="Gilroy R."/>
            <person name="Ravi A."/>
            <person name="Getino M."/>
            <person name="Pursley I."/>
            <person name="Horton D.L."/>
            <person name="Alikhan N.F."/>
            <person name="Baker D."/>
            <person name="Gharbi K."/>
            <person name="Hall N."/>
            <person name="Watson M."/>
            <person name="Adriaenssens E.M."/>
            <person name="Foster-Nyarko E."/>
            <person name="Jarju S."/>
            <person name="Secka A."/>
            <person name="Antonio M."/>
            <person name="Oren A."/>
            <person name="Chaudhuri R.R."/>
            <person name="La Ragione R."/>
            <person name="Hildebrand F."/>
            <person name="Pallen M.J."/>
        </authorList>
    </citation>
    <scope>NUCLEOTIDE SEQUENCE</scope>
    <source>
        <strain evidence="3">6019</strain>
    </source>
</reference>
<dbReference type="PANTHER" id="PTHR33795">
    <property type="entry name" value="INSERTION ELEMENT IS150 PROTEIN INSJ"/>
    <property type="match status" value="1"/>
</dbReference>
<dbReference type="InterPro" id="IPR010921">
    <property type="entry name" value="Trp_repressor/repl_initiator"/>
</dbReference>
<dbReference type="PANTHER" id="PTHR33795:SF1">
    <property type="entry name" value="INSERTION ELEMENT IS150 PROTEIN INSJ"/>
    <property type="match status" value="1"/>
</dbReference>
<comment type="similarity">
    <text evidence="1">Belongs to the IS150/IS1296 orfA family.</text>
</comment>
<sequence length="223" mass="26539">MARHRSFEEKKYIVDYYLNHGDIEGTAEKFDIGTTTLQDWVKKYFNYGEASLVVRSQHTSYSSDFKQMVAHEYLQGDDSYQTLALKYNIPAGTTVRKWVLQYTEGKKTKSTFGGSHTMTKSRKTTYEERLKIAEYEESHDITIRELSELFEVSYQQAYSYVKKYQTSGAYGLEDKRGKRKPKSDWTEIDQLKRELEIERRKRRKVEVENAFLKKLEELERRRK</sequence>
<dbReference type="Pfam" id="PF13518">
    <property type="entry name" value="HTH_28"/>
    <property type="match status" value="1"/>
</dbReference>
<feature type="domain" description="Insertion element IS150 protein InsJ-like helix-turn-helix" evidence="2">
    <location>
        <begin position="128"/>
        <end position="180"/>
    </location>
</feature>
<accession>A0A921DY71</accession>
<proteinExistence type="inferred from homology"/>
<dbReference type="EMBL" id="DYYI01000076">
    <property type="protein sequence ID" value="HJE20108.1"/>
    <property type="molecule type" value="Genomic_DNA"/>
</dbReference>
<dbReference type="OrthoDB" id="9797531at2"/>
<dbReference type="GO" id="GO:0043565">
    <property type="term" value="F:sequence-specific DNA binding"/>
    <property type="evidence" value="ECO:0007669"/>
    <property type="project" value="InterPro"/>
</dbReference>
<evidence type="ECO:0000256" key="1">
    <source>
        <dbReference type="ARBA" id="ARBA00038232"/>
    </source>
</evidence>
<dbReference type="Proteomes" id="UP000763505">
    <property type="component" value="Unassembled WGS sequence"/>
</dbReference>
<protein>
    <submittedName>
        <fullName evidence="3">Helix-turn-helix domain-containing protein</fullName>
    </submittedName>
</protein>
<comment type="caution">
    <text evidence="3">The sequence shown here is derived from an EMBL/GenBank/DDBJ whole genome shotgun (WGS) entry which is preliminary data.</text>
</comment>
<dbReference type="SUPFAM" id="SSF48295">
    <property type="entry name" value="TrpR-like"/>
    <property type="match status" value="3"/>
</dbReference>
<organism evidence="3 4">
    <name type="scientific">Aliicoccus persicus</name>
    <dbReference type="NCBI Taxonomy" id="930138"/>
    <lineage>
        <taxon>Bacteria</taxon>
        <taxon>Bacillati</taxon>
        <taxon>Bacillota</taxon>
        <taxon>Bacilli</taxon>
        <taxon>Bacillales</taxon>
        <taxon>Staphylococcaceae</taxon>
        <taxon>Aliicoccus</taxon>
    </lineage>
</organism>
<gene>
    <name evidence="3" type="ORF">K8V35_07130</name>
</gene>
<dbReference type="InterPro" id="IPR055247">
    <property type="entry name" value="InsJ-like_HTH"/>
</dbReference>
<evidence type="ECO:0000313" key="3">
    <source>
        <dbReference type="EMBL" id="HJE20108.1"/>
    </source>
</evidence>
<name>A0A921DY71_9STAP</name>